<dbReference type="Proteomes" id="UP000002892">
    <property type="component" value="Chromosome"/>
</dbReference>
<feature type="compositionally biased region" description="Low complexity" evidence="1">
    <location>
        <begin position="248"/>
        <end position="269"/>
    </location>
</feature>
<dbReference type="eggNOG" id="COG5492">
    <property type="taxonomic scope" value="Bacteria"/>
</dbReference>
<evidence type="ECO:0000313" key="2">
    <source>
        <dbReference type="EMBL" id="AFM43163.1"/>
    </source>
</evidence>
<dbReference type="RefSeq" id="WP_014829149.1">
    <property type="nucleotide sequence ID" value="NC_018068.1"/>
</dbReference>
<sequence>MFKTIRNSLVVVLIFLLISSTNVFALPLSHGWPDPLSTQIVGDRLVMSSPTTGTFHYKLFGVHGIDITSEVPASDLTVDARISTDGWENGGGRAAASLDPLTGTCTLTYNFSEADKYIKIFLTPRYCSGDSKTLIIGNSDADSLKRVDGIHFLSDSLTKTGPNTATFKYQIINFINDITQEIPASEIEAFSSIDSSVDLDPSTGTGIITFNTSETNQLIRTTLRDKRTGITAVLNTLGLDPVPDPVQTTTSSAISAESTTESTTDSAISVNSADESTTGSAITADSTTESTTDSAISVNSTPDPVQSTTASAIYRISFVSGDLTKTGTDTATFQYKILDHNYMDITKAVPATDLNVTALTSTTKAAVSLDPSTGIGTITYDFSKSDPQILVSLRHEKGIGVSALLNLASSESDNTIGSNTDDLKIAQISFIPTDMITFKSYAQLQYQILNKEGTDITSKVSASQLVLSSSVNSMISLQPKDRTCTITYNLNDSDKTIIVSITDKETGVKTALNIGNMPADLK</sequence>
<feature type="compositionally biased region" description="Polar residues" evidence="1">
    <location>
        <begin position="270"/>
        <end position="279"/>
    </location>
</feature>
<keyword evidence="3" id="KW-1185">Reference proteome</keyword>
<organism evidence="2 3">
    <name type="scientific">Desulfosporosinus acidiphilus (strain DSM 22704 / JCM 16185 / SJ4)</name>
    <dbReference type="NCBI Taxonomy" id="646529"/>
    <lineage>
        <taxon>Bacteria</taxon>
        <taxon>Bacillati</taxon>
        <taxon>Bacillota</taxon>
        <taxon>Clostridia</taxon>
        <taxon>Eubacteriales</taxon>
        <taxon>Desulfitobacteriaceae</taxon>
        <taxon>Desulfosporosinus</taxon>
    </lineage>
</organism>
<dbReference type="AlphaFoldDB" id="I4DBI9"/>
<dbReference type="HOGENOM" id="CLU_031956_0_0_9"/>
<evidence type="ECO:0000256" key="1">
    <source>
        <dbReference type="SAM" id="MobiDB-lite"/>
    </source>
</evidence>
<evidence type="ECO:0000313" key="3">
    <source>
        <dbReference type="Proteomes" id="UP000002892"/>
    </source>
</evidence>
<feature type="compositionally biased region" description="Low complexity" evidence="1">
    <location>
        <begin position="280"/>
        <end position="297"/>
    </location>
</feature>
<accession>I4DBI9</accession>
<dbReference type="EMBL" id="CP003639">
    <property type="protein sequence ID" value="AFM43163.1"/>
    <property type="molecule type" value="Genomic_DNA"/>
</dbReference>
<dbReference type="OrthoDB" id="1794653at2"/>
<dbReference type="KEGG" id="dai:Desaci_4312"/>
<proteinExistence type="predicted"/>
<feature type="region of interest" description="Disordered" evidence="1">
    <location>
        <begin position="244"/>
        <end position="304"/>
    </location>
</feature>
<protein>
    <submittedName>
        <fullName evidence="2">Uncharacterized protein</fullName>
    </submittedName>
</protein>
<name>I4DBI9_DESAJ</name>
<gene>
    <name evidence="2" type="ordered locus">Desaci_4312</name>
</gene>
<reference evidence="2 3" key="1">
    <citation type="journal article" date="2012" name="J. Bacteriol.">
        <title>Complete genome sequences of Desulfosporosinus orientis DSM765T, Desulfosporosinus youngiae DSM17734T, Desulfosporosinus meridiei DSM13257T, and Desulfosporosinus acidiphilus DSM22704T.</title>
        <authorList>
            <person name="Pester M."/>
            <person name="Brambilla E."/>
            <person name="Alazard D."/>
            <person name="Rattei T."/>
            <person name="Weinmaier T."/>
            <person name="Han J."/>
            <person name="Lucas S."/>
            <person name="Lapidus A."/>
            <person name="Cheng J.F."/>
            <person name="Goodwin L."/>
            <person name="Pitluck S."/>
            <person name="Peters L."/>
            <person name="Ovchinnikova G."/>
            <person name="Teshima H."/>
            <person name="Detter J.C."/>
            <person name="Han C.S."/>
            <person name="Tapia R."/>
            <person name="Land M.L."/>
            <person name="Hauser L."/>
            <person name="Kyrpides N.C."/>
            <person name="Ivanova N.N."/>
            <person name="Pagani I."/>
            <person name="Huntmann M."/>
            <person name="Wei C.L."/>
            <person name="Davenport K.W."/>
            <person name="Daligault H."/>
            <person name="Chain P.S."/>
            <person name="Chen A."/>
            <person name="Mavromatis K."/>
            <person name="Markowitz V."/>
            <person name="Szeto E."/>
            <person name="Mikhailova N."/>
            <person name="Pati A."/>
            <person name="Wagner M."/>
            <person name="Woyke T."/>
            <person name="Ollivier B."/>
            <person name="Klenk H.P."/>
            <person name="Spring S."/>
            <person name="Loy A."/>
        </authorList>
    </citation>
    <scope>NUCLEOTIDE SEQUENCE [LARGE SCALE GENOMIC DNA]</scope>
    <source>
        <strain evidence="3">DSM 22704 / JCM 16185 / SJ4</strain>
    </source>
</reference>